<keyword evidence="3" id="KW-0460">Magnesium</keyword>
<reference evidence="8 9" key="1">
    <citation type="submission" date="2023-07" db="EMBL/GenBank/DDBJ databases">
        <authorList>
            <person name="Girao M."/>
            <person name="Carvalho M.F."/>
        </authorList>
    </citation>
    <scope>NUCLEOTIDE SEQUENCE [LARGE SCALE GENOMIC DNA]</scope>
    <source>
        <strain evidence="8 9">66/93</strain>
    </source>
</reference>
<name>A0ABU7KUU3_9ACTN</name>
<dbReference type="InterPro" id="IPR025121">
    <property type="entry name" value="GTPase_HflX_N"/>
</dbReference>
<dbReference type="Pfam" id="PF16360">
    <property type="entry name" value="GTP-bdg_M"/>
    <property type="match status" value="1"/>
</dbReference>
<evidence type="ECO:0000259" key="7">
    <source>
        <dbReference type="PROSITE" id="PS51705"/>
    </source>
</evidence>
<evidence type="ECO:0000313" key="9">
    <source>
        <dbReference type="Proteomes" id="UP001348641"/>
    </source>
</evidence>
<dbReference type="InterPro" id="IPR006073">
    <property type="entry name" value="GTP-bd"/>
</dbReference>
<dbReference type="RefSeq" id="WP_330160025.1">
    <property type="nucleotide sequence ID" value="NZ_BAAAJA010000009.1"/>
</dbReference>
<evidence type="ECO:0000256" key="2">
    <source>
        <dbReference type="ARBA" id="ARBA00022741"/>
    </source>
</evidence>
<dbReference type="Pfam" id="PF01926">
    <property type="entry name" value="MMR_HSR1"/>
    <property type="match status" value="1"/>
</dbReference>
<keyword evidence="4 5" id="KW-0342">GTP-binding</keyword>
<dbReference type="Gene3D" id="3.40.50.11060">
    <property type="entry name" value="GTPase HflX, N-terminal domain"/>
    <property type="match status" value="1"/>
</dbReference>
<feature type="region of interest" description="Disordered" evidence="6">
    <location>
        <begin position="1"/>
        <end position="60"/>
    </location>
</feature>
<dbReference type="CDD" id="cd01878">
    <property type="entry name" value="HflX"/>
    <property type="match status" value="1"/>
</dbReference>
<comment type="subcellular location">
    <subcellularLocation>
        <location evidence="5">Cytoplasm</location>
    </subcellularLocation>
    <text evidence="5">May associate with membranes.</text>
</comment>
<dbReference type="SUPFAM" id="SSF52540">
    <property type="entry name" value="P-loop containing nucleoside triphosphate hydrolases"/>
    <property type="match status" value="1"/>
</dbReference>
<accession>A0ABU7KUU3</accession>
<evidence type="ECO:0000256" key="1">
    <source>
        <dbReference type="ARBA" id="ARBA00022723"/>
    </source>
</evidence>
<dbReference type="Proteomes" id="UP001348641">
    <property type="component" value="Unassembled WGS sequence"/>
</dbReference>
<organism evidence="8 9">
    <name type="scientific">Nocardiopsis tropica</name>
    <dbReference type="NCBI Taxonomy" id="109330"/>
    <lineage>
        <taxon>Bacteria</taxon>
        <taxon>Bacillati</taxon>
        <taxon>Actinomycetota</taxon>
        <taxon>Actinomycetes</taxon>
        <taxon>Streptosporangiales</taxon>
        <taxon>Nocardiopsidaceae</taxon>
        <taxon>Nocardiopsis</taxon>
    </lineage>
</organism>
<comment type="function">
    <text evidence="5">GTPase that associates with the 50S ribosomal subunit and may have a role during protein synthesis or ribosome biogenesis.</text>
</comment>
<protein>
    <recommendedName>
        <fullName evidence="5">GTPase HflX</fullName>
    </recommendedName>
    <alternativeName>
        <fullName evidence="5">GTP-binding protein HflX</fullName>
    </alternativeName>
</protein>
<evidence type="ECO:0000313" key="8">
    <source>
        <dbReference type="EMBL" id="MEE2053051.1"/>
    </source>
</evidence>
<dbReference type="HAMAP" id="MF_00900">
    <property type="entry name" value="GTPase_HflX"/>
    <property type="match status" value="1"/>
</dbReference>
<dbReference type="PANTHER" id="PTHR10229:SF0">
    <property type="entry name" value="GTP-BINDING PROTEIN 6-RELATED"/>
    <property type="match status" value="1"/>
</dbReference>
<dbReference type="Gene3D" id="3.40.50.300">
    <property type="entry name" value="P-loop containing nucleotide triphosphate hydrolases"/>
    <property type="match status" value="1"/>
</dbReference>
<dbReference type="PROSITE" id="PS51705">
    <property type="entry name" value="G_HFLX"/>
    <property type="match status" value="1"/>
</dbReference>
<evidence type="ECO:0000256" key="3">
    <source>
        <dbReference type="ARBA" id="ARBA00022842"/>
    </source>
</evidence>
<dbReference type="InterPro" id="IPR016496">
    <property type="entry name" value="GTPase_HflX"/>
</dbReference>
<feature type="compositionally biased region" description="Basic and acidic residues" evidence="6">
    <location>
        <begin position="36"/>
        <end position="54"/>
    </location>
</feature>
<keyword evidence="5" id="KW-0963">Cytoplasm</keyword>
<comment type="subunit">
    <text evidence="5">Monomer. Associates with the 50S ribosomal subunit.</text>
</comment>
<dbReference type="PIRSF" id="PIRSF006809">
    <property type="entry name" value="GTP-binding_hflX_prd"/>
    <property type="match status" value="1"/>
</dbReference>
<dbReference type="EMBL" id="JAUUCC010000060">
    <property type="protein sequence ID" value="MEE2053051.1"/>
    <property type="molecule type" value="Genomic_DNA"/>
</dbReference>
<evidence type="ECO:0000256" key="5">
    <source>
        <dbReference type="HAMAP-Rule" id="MF_00900"/>
    </source>
</evidence>
<feature type="domain" description="Hflx-type G" evidence="7">
    <location>
        <begin position="293"/>
        <end position="458"/>
    </location>
</feature>
<proteinExistence type="inferred from homology"/>
<dbReference type="Pfam" id="PF13167">
    <property type="entry name" value="GTP-bdg_N"/>
    <property type="match status" value="1"/>
</dbReference>
<evidence type="ECO:0000256" key="4">
    <source>
        <dbReference type="ARBA" id="ARBA00023134"/>
    </source>
</evidence>
<evidence type="ECO:0000256" key="6">
    <source>
        <dbReference type="SAM" id="MobiDB-lite"/>
    </source>
</evidence>
<feature type="compositionally biased region" description="Basic and acidic residues" evidence="6">
    <location>
        <begin position="12"/>
        <end position="23"/>
    </location>
</feature>
<dbReference type="InterPro" id="IPR042108">
    <property type="entry name" value="GTPase_HflX_N_sf"/>
</dbReference>
<keyword evidence="2 5" id="KW-0547">Nucleotide-binding</keyword>
<dbReference type="InterPro" id="IPR027417">
    <property type="entry name" value="P-loop_NTPase"/>
</dbReference>
<keyword evidence="1" id="KW-0479">Metal-binding</keyword>
<dbReference type="InterPro" id="IPR030394">
    <property type="entry name" value="G_HFLX_dom"/>
</dbReference>
<dbReference type="InterPro" id="IPR032305">
    <property type="entry name" value="GTP-bd_M"/>
</dbReference>
<feature type="compositionally biased region" description="Gly residues" evidence="6">
    <location>
        <begin position="234"/>
        <end position="249"/>
    </location>
</feature>
<dbReference type="PRINTS" id="PR00326">
    <property type="entry name" value="GTP1OBG"/>
</dbReference>
<comment type="caution">
    <text evidence="8">The sequence shown here is derived from an EMBL/GenBank/DDBJ whole genome shotgun (WGS) entry which is preliminary data.</text>
</comment>
<feature type="region of interest" description="Disordered" evidence="6">
    <location>
        <begin position="229"/>
        <end position="252"/>
    </location>
</feature>
<dbReference type="PANTHER" id="PTHR10229">
    <property type="entry name" value="GTP-BINDING PROTEIN HFLX"/>
    <property type="match status" value="1"/>
</dbReference>
<comment type="similarity">
    <text evidence="5">Belongs to the TRAFAC class OBG-HflX-like GTPase superfamily. HflX GTPase family.</text>
</comment>
<dbReference type="NCBIfam" id="TIGR03156">
    <property type="entry name" value="GTP_HflX"/>
    <property type="match status" value="1"/>
</dbReference>
<gene>
    <name evidence="5 8" type="primary">hflX</name>
    <name evidence="8" type="ORF">Q8A49_21340</name>
</gene>
<sequence>MNTADTRGISEPGHEAAGEDVFREAITVGDGVDGDDATRGAEADGGDRRNEPRNAPDQGEMELAERHALRRVQGLSTELTDITEVEYRSLRLERVVLIGVWTSGTQTDADNSLTELAALSETAGALVLEGLTQRRSKPDPATYVGKGKAAELRDIVEATGADTVICDGELTPGQLRQLEDVVKVKVVDRTALILDIFAQHASSSEGKAQVELAQLSYLLPRLRGWGDSLSRQAGGSGGGGAGGGVGLRGPGETKIETDRRRINDKMAKLRRQLAHMRTARDVKRDVRRTREVPSVAIAGYTNAGKSSLLNRLTGAGVLVENALFATLDPTVRQARTPDGRGFTLSDTVGFVRHLPHQLVEAFRSTLEEVADSDLILHVIDGSHPDPESQIRAVHEVFADIEAAEVPELIVVNKVDAADPDVLKVLRTRYPNMVEVSARTGEGVTELVAALAEALPELAHEVNALVPYSRGDLIAKVHQEGRIISEEHTGDGTAIHAFVPELLAAKLNEYAPSRA</sequence>
<dbReference type="Gene3D" id="6.10.250.2860">
    <property type="match status" value="1"/>
</dbReference>